<evidence type="ECO:0000313" key="2">
    <source>
        <dbReference type="Proteomes" id="UP000283260"/>
    </source>
</evidence>
<reference evidence="1 2" key="1">
    <citation type="submission" date="2016-10" db="EMBL/GenBank/DDBJ databases">
        <title>Comparative genome analysis of multiple Pseudomonas spp. focuses on biocontrol and plant growth promoting traits.</title>
        <authorList>
            <person name="Tao X.-Y."/>
            <person name="Taylor C.G."/>
        </authorList>
    </citation>
    <scope>NUCLEOTIDE SEQUENCE [LARGE SCALE GENOMIC DNA]</scope>
    <source>
        <strain evidence="1 2">94G2</strain>
    </source>
</reference>
<protein>
    <submittedName>
        <fullName evidence="1">Uncharacterized protein</fullName>
    </submittedName>
</protein>
<dbReference type="RefSeq" id="WP_123498937.1">
    <property type="nucleotide sequence ID" value="NZ_JBNDKA010000001.1"/>
</dbReference>
<gene>
    <name evidence="1" type="ORF">BK661_18585</name>
</gene>
<sequence length="165" mass="17874">MKFERDQFSGNHGIVFNVSRFTLSASERGGLRTLHFGEAKAAHYEVSNLVVELYDKMLAKDLPCQMMVGISKPLTRLQGDLLNAQRTSIANLTSGVFAAAAGKFMPAAAIPLGWAVREFTLSTLPTYHAGDVIVSLDAQVSGGIGPQHSALSIVHDHQDSRRVRP</sequence>
<organism evidence="1 2">
    <name type="scientific">Pseudomonas frederiksbergensis</name>
    <dbReference type="NCBI Taxonomy" id="104087"/>
    <lineage>
        <taxon>Bacteria</taxon>
        <taxon>Pseudomonadati</taxon>
        <taxon>Pseudomonadota</taxon>
        <taxon>Gammaproteobacteria</taxon>
        <taxon>Pseudomonadales</taxon>
        <taxon>Pseudomonadaceae</taxon>
        <taxon>Pseudomonas</taxon>
    </lineage>
</organism>
<name>A0A423IZV0_9PSED</name>
<proteinExistence type="predicted"/>
<dbReference type="Proteomes" id="UP000283260">
    <property type="component" value="Unassembled WGS sequence"/>
</dbReference>
<comment type="caution">
    <text evidence="1">The sequence shown here is derived from an EMBL/GenBank/DDBJ whole genome shotgun (WGS) entry which is preliminary data.</text>
</comment>
<accession>A0A423IZV0</accession>
<evidence type="ECO:0000313" key="1">
    <source>
        <dbReference type="EMBL" id="RON30970.1"/>
    </source>
</evidence>
<dbReference type="EMBL" id="MOBL01000020">
    <property type="protein sequence ID" value="RON30970.1"/>
    <property type="molecule type" value="Genomic_DNA"/>
</dbReference>
<dbReference type="AlphaFoldDB" id="A0A423IZV0"/>